<feature type="domain" description="Bacterial bifunctional deaminase-reductase C-terminal" evidence="1">
    <location>
        <begin position="75"/>
        <end position="172"/>
    </location>
</feature>
<dbReference type="SUPFAM" id="SSF53597">
    <property type="entry name" value="Dihydrofolate reductase-like"/>
    <property type="match status" value="1"/>
</dbReference>
<dbReference type="Pfam" id="PF01872">
    <property type="entry name" value="RibD_C"/>
    <property type="match status" value="1"/>
</dbReference>
<dbReference type="EMBL" id="CP032549">
    <property type="protein sequence ID" value="QIV85839.1"/>
    <property type="molecule type" value="Genomic_DNA"/>
</dbReference>
<evidence type="ECO:0000313" key="3">
    <source>
        <dbReference type="Proteomes" id="UP000502331"/>
    </source>
</evidence>
<accession>A0A6H0SHD0</accession>
<dbReference type="InterPro" id="IPR002734">
    <property type="entry name" value="RibDG_C"/>
</dbReference>
<dbReference type="InterPro" id="IPR024072">
    <property type="entry name" value="DHFR-like_dom_sf"/>
</dbReference>
<dbReference type="GO" id="GO:0009231">
    <property type="term" value="P:riboflavin biosynthetic process"/>
    <property type="evidence" value="ECO:0007669"/>
    <property type="project" value="InterPro"/>
</dbReference>
<evidence type="ECO:0000259" key="1">
    <source>
        <dbReference type="Pfam" id="PF01872"/>
    </source>
</evidence>
<proteinExistence type="predicted"/>
<organism evidence="2 3">
    <name type="scientific">Glutamicibacter mishrai</name>
    <dbReference type="NCBI Taxonomy" id="1775880"/>
    <lineage>
        <taxon>Bacteria</taxon>
        <taxon>Bacillati</taxon>
        <taxon>Actinomycetota</taxon>
        <taxon>Actinomycetes</taxon>
        <taxon>Micrococcales</taxon>
        <taxon>Micrococcaceae</taxon>
        <taxon>Glutamicibacter</taxon>
    </lineage>
</organism>
<gene>
    <name evidence="2" type="ORF">D3791_01090</name>
</gene>
<dbReference type="GO" id="GO:0008703">
    <property type="term" value="F:5-amino-6-(5-phosphoribosylamino)uracil reductase activity"/>
    <property type="evidence" value="ECO:0007669"/>
    <property type="project" value="InterPro"/>
</dbReference>
<dbReference type="Proteomes" id="UP000502331">
    <property type="component" value="Chromosome"/>
</dbReference>
<reference evidence="2 3" key="1">
    <citation type="submission" date="2018-09" db="EMBL/GenBank/DDBJ databases">
        <title>Glutamicibacter mishrai S5-52T (LMG 29155T = KCTC 39846T).</title>
        <authorList>
            <person name="Das S.K."/>
        </authorList>
    </citation>
    <scope>NUCLEOTIDE SEQUENCE [LARGE SCALE GENOMIC DNA]</scope>
    <source>
        <strain evidence="2 3">S5-52</strain>
    </source>
</reference>
<dbReference type="PANTHER" id="PTHR38011:SF11">
    <property type="entry name" value="2,5-DIAMINO-6-RIBOSYLAMINO-4(3H)-PYRIMIDINONE 5'-PHOSPHATE REDUCTASE"/>
    <property type="match status" value="1"/>
</dbReference>
<dbReference type="InterPro" id="IPR050765">
    <property type="entry name" value="Riboflavin_Biosynth_HTPR"/>
</dbReference>
<sequence length="181" mass="19527">MTSFKYYVGASVDGFIADGNKGAHWFTTFAQQPGVKEHFDQFFEKVGAVVIGGKTYADIAREVAEGRMQWMFGNKPVWVFTHHELPTLPQTDLTFIRGEIGFWSQDIARSAGAGDVWIAGGADVAGGFVQANLLDEVLIVTVPVVLGEGTSIFGRGISAQLSSLEITGLGDDTFITRYSVG</sequence>
<dbReference type="Gene3D" id="3.40.430.10">
    <property type="entry name" value="Dihydrofolate Reductase, subunit A"/>
    <property type="match status" value="1"/>
</dbReference>
<protein>
    <submittedName>
        <fullName evidence="2">Dihydrofolate reductase</fullName>
    </submittedName>
</protein>
<name>A0A6H0SHD0_9MICC</name>
<dbReference type="AlphaFoldDB" id="A0A6H0SHD0"/>
<evidence type="ECO:0000313" key="2">
    <source>
        <dbReference type="EMBL" id="QIV85839.1"/>
    </source>
</evidence>
<dbReference type="RefSeq" id="WP_172511064.1">
    <property type="nucleotide sequence ID" value="NZ_CP032549.1"/>
</dbReference>
<dbReference type="PANTHER" id="PTHR38011">
    <property type="entry name" value="DIHYDROFOLATE REDUCTASE FAMILY PROTEIN (AFU_ORTHOLOGUE AFUA_8G06820)"/>
    <property type="match status" value="1"/>
</dbReference>
<keyword evidence="3" id="KW-1185">Reference proteome</keyword>